<dbReference type="Pfam" id="PF05036">
    <property type="entry name" value="SPOR"/>
    <property type="match status" value="1"/>
</dbReference>
<sequence length="167" mass="19471">MKRRTVLLIVLLSLIDWCGAYAQVQVADTSIVQSLERVTGNARVRLFQDARLTDRLARRTGNIVLSGTSSRDQNYITVRGYRIQVFSDNNQRRSKDEAYQKASMIKDADPELSTYVTFTSPFWRLRVGDFRSFEEANLKLIELKNTFPQFREMRVVKDMIRLTRIVE</sequence>
<comment type="caution">
    <text evidence="3">The sequence shown here is derived from an EMBL/GenBank/DDBJ whole genome shotgun (WGS) entry which is preliminary data.</text>
</comment>
<evidence type="ECO:0000313" key="3">
    <source>
        <dbReference type="EMBL" id="HBJ09676.1"/>
    </source>
</evidence>
<dbReference type="Proteomes" id="UP000262954">
    <property type="component" value="Unassembled WGS sequence"/>
</dbReference>
<feature type="chain" id="PRO_5016568450" evidence="1">
    <location>
        <begin position="23"/>
        <end position="167"/>
    </location>
</feature>
<feature type="signal peptide" evidence="1">
    <location>
        <begin position="1"/>
        <end position="22"/>
    </location>
</feature>
<organism evidence="3 4">
    <name type="scientific">Coprobacter fastidiosus</name>
    <dbReference type="NCBI Taxonomy" id="1099853"/>
    <lineage>
        <taxon>Bacteria</taxon>
        <taxon>Pseudomonadati</taxon>
        <taxon>Bacteroidota</taxon>
        <taxon>Bacteroidia</taxon>
        <taxon>Bacteroidales</taxon>
        <taxon>Barnesiellaceae</taxon>
        <taxon>Coprobacter</taxon>
    </lineage>
</organism>
<accession>A0A354M587</accession>
<evidence type="ECO:0000256" key="1">
    <source>
        <dbReference type="SAM" id="SignalP"/>
    </source>
</evidence>
<dbReference type="InterPro" id="IPR007730">
    <property type="entry name" value="SPOR-like_dom"/>
</dbReference>
<evidence type="ECO:0000313" key="4">
    <source>
        <dbReference type="Proteomes" id="UP000262954"/>
    </source>
</evidence>
<proteinExistence type="predicted"/>
<keyword evidence="3" id="KW-0132">Cell division</keyword>
<protein>
    <submittedName>
        <fullName evidence="3">Cell division protein</fullName>
    </submittedName>
</protein>
<name>A0A354M587_9BACT</name>
<gene>
    <name evidence="3" type="ORF">DDY73_11830</name>
</gene>
<keyword evidence="1" id="KW-0732">Signal</keyword>
<dbReference type="EMBL" id="DNWC01000153">
    <property type="protein sequence ID" value="HBJ09676.1"/>
    <property type="molecule type" value="Genomic_DNA"/>
</dbReference>
<reference evidence="3 4" key="1">
    <citation type="journal article" date="2018" name="Nat. Biotechnol.">
        <title>A standardized bacterial taxonomy based on genome phylogeny substantially revises the tree of life.</title>
        <authorList>
            <person name="Parks D.H."/>
            <person name="Chuvochina M."/>
            <person name="Waite D.W."/>
            <person name="Rinke C."/>
            <person name="Skarshewski A."/>
            <person name="Chaumeil P.A."/>
            <person name="Hugenholtz P."/>
        </authorList>
    </citation>
    <scope>NUCLEOTIDE SEQUENCE [LARGE SCALE GENOMIC DNA]</scope>
    <source>
        <strain evidence="3">UBA11482</strain>
    </source>
</reference>
<dbReference type="GO" id="GO:0042834">
    <property type="term" value="F:peptidoglycan binding"/>
    <property type="evidence" value="ECO:0007669"/>
    <property type="project" value="InterPro"/>
</dbReference>
<evidence type="ECO:0000259" key="2">
    <source>
        <dbReference type="Pfam" id="PF05036"/>
    </source>
</evidence>
<keyword evidence="3" id="KW-0131">Cell cycle</keyword>
<feature type="domain" description="SPOR" evidence="2">
    <location>
        <begin position="80"/>
        <end position="144"/>
    </location>
</feature>
<dbReference type="AlphaFoldDB" id="A0A354M587"/>
<dbReference type="GO" id="GO:0051301">
    <property type="term" value="P:cell division"/>
    <property type="evidence" value="ECO:0007669"/>
    <property type="project" value="UniProtKB-KW"/>
</dbReference>